<dbReference type="STRING" id="572036.SAMN05661099_1763"/>
<dbReference type="Proteomes" id="UP000189981">
    <property type="component" value="Unassembled WGS sequence"/>
</dbReference>
<reference evidence="15" key="1">
    <citation type="submission" date="2017-02" db="EMBL/GenBank/DDBJ databases">
        <authorList>
            <person name="Varghese N."/>
            <person name="Submissions S."/>
        </authorList>
    </citation>
    <scope>NUCLEOTIDE SEQUENCE [LARGE SCALE GENOMIC DNA]</scope>
    <source>
        <strain evidence="15">DSM 22385</strain>
    </source>
</reference>
<accession>A0A1T5C1R3</accession>
<keyword evidence="5 13" id="KW-0444">Lipid biosynthesis</keyword>
<evidence type="ECO:0000256" key="13">
    <source>
        <dbReference type="HAMAP-Rule" id="MF_00409"/>
    </source>
</evidence>
<gene>
    <name evidence="13" type="primary">lpxK</name>
    <name evidence="14" type="ORF">SAMN05661099_1763</name>
</gene>
<keyword evidence="15" id="KW-1185">Reference proteome</keyword>
<proteinExistence type="inferred from homology"/>
<dbReference type="InterPro" id="IPR003758">
    <property type="entry name" value="LpxK"/>
</dbReference>
<evidence type="ECO:0000256" key="8">
    <source>
        <dbReference type="ARBA" id="ARBA00022741"/>
    </source>
</evidence>
<name>A0A1T5C1R3_9SPHI</name>
<comment type="caution">
    <text evidence="13">Lacks conserved residue(s) required for the propagation of feature annotation.</text>
</comment>
<dbReference type="NCBIfam" id="TIGR00682">
    <property type="entry name" value="lpxK"/>
    <property type="match status" value="1"/>
</dbReference>
<dbReference type="InterPro" id="IPR027417">
    <property type="entry name" value="P-loop_NTPase"/>
</dbReference>
<keyword evidence="7 13" id="KW-0808">Transferase</keyword>
<dbReference type="AlphaFoldDB" id="A0A1T5C1R3"/>
<evidence type="ECO:0000256" key="12">
    <source>
        <dbReference type="ARBA" id="ARBA00029757"/>
    </source>
</evidence>
<comment type="pathway">
    <text evidence="2 13">Glycolipid biosynthesis; lipid IV(A) biosynthesis; lipid IV(A) from (3R)-3-hydroxytetradecanoyl-[acyl-carrier-protein] and UDP-N-acetyl-alpha-D-glucosamine: step 6/6.</text>
</comment>
<evidence type="ECO:0000256" key="4">
    <source>
        <dbReference type="ARBA" id="ARBA00016436"/>
    </source>
</evidence>
<sequence>MNSKVYFCAKPNFMKPFRLLLFPFSLIYGLGVMARNLAFDLGVLKSTEFDIPIISVGNLSVGGSGKSPMTEYLVRLLKDKYKISTLSRGYGRRSKGFRLVEQSSLSTETGDEPLQFKRKFKDITVAVCENRVDAIKRLRTDHELVILDDAYQHRKLRPGLSILLFDYNSISNFKMLLPAGDLREPVWEKDRADILVITKTPPGLDQADRQEILSMVKPRNQQEIFYSYLEYGNLKPFNCDMEERTLLSIKVTTQIILLTGIANPAPLLSEIGGYTQLVTHHKYADHHNFNKKNISKLVQAFNSAHAEDKIIITTEKDAQRLGSAEVQELLKSLPVYYLPVEAEIHEPEKARFNELIEKYAAEPTVDH</sequence>
<dbReference type="EMBL" id="FUYR01000001">
    <property type="protein sequence ID" value="SKB53548.1"/>
    <property type="molecule type" value="Genomic_DNA"/>
</dbReference>
<dbReference type="SUPFAM" id="SSF52540">
    <property type="entry name" value="P-loop containing nucleoside triphosphate hydrolases"/>
    <property type="match status" value="1"/>
</dbReference>
<dbReference type="PANTHER" id="PTHR42724:SF1">
    <property type="entry name" value="TETRAACYLDISACCHARIDE 4'-KINASE, MITOCHONDRIAL-RELATED"/>
    <property type="match status" value="1"/>
</dbReference>
<keyword evidence="10 13" id="KW-0067">ATP-binding</keyword>
<keyword evidence="9 13" id="KW-0418">Kinase</keyword>
<protein>
    <recommendedName>
        <fullName evidence="4 13">Tetraacyldisaccharide 4'-kinase</fullName>
        <ecNumber evidence="3 13">2.7.1.130</ecNumber>
    </recommendedName>
    <alternativeName>
        <fullName evidence="12 13">Lipid A 4'-kinase</fullName>
    </alternativeName>
</protein>
<dbReference type="GO" id="GO:0005524">
    <property type="term" value="F:ATP binding"/>
    <property type="evidence" value="ECO:0007669"/>
    <property type="project" value="UniProtKB-UniRule"/>
</dbReference>
<evidence type="ECO:0000256" key="6">
    <source>
        <dbReference type="ARBA" id="ARBA00022556"/>
    </source>
</evidence>
<comment type="function">
    <text evidence="1 13">Transfers the gamma-phosphate of ATP to the 4'-position of a tetraacyldisaccharide 1-phosphate intermediate (termed DS-1-P) to form tetraacyldisaccharide 1,4'-bis-phosphate (lipid IVA).</text>
</comment>
<comment type="catalytic activity">
    <reaction evidence="13">
        <text>a lipid A disaccharide + ATP = a lipid IVA + ADP + H(+)</text>
        <dbReference type="Rhea" id="RHEA:67840"/>
        <dbReference type="ChEBI" id="CHEBI:15378"/>
        <dbReference type="ChEBI" id="CHEBI:30616"/>
        <dbReference type="ChEBI" id="CHEBI:176343"/>
        <dbReference type="ChEBI" id="CHEBI:176425"/>
        <dbReference type="ChEBI" id="CHEBI:456216"/>
        <dbReference type="EC" id="2.7.1.130"/>
    </reaction>
</comment>
<evidence type="ECO:0000256" key="1">
    <source>
        <dbReference type="ARBA" id="ARBA00002274"/>
    </source>
</evidence>
<keyword evidence="11 13" id="KW-0443">Lipid metabolism</keyword>
<evidence type="ECO:0000256" key="11">
    <source>
        <dbReference type="ARBA" id="ARBA00023098"/>
    </source>
</evidence>
<evidence type="ECO:0000313" key="14">
    <source>
        <dbReference type="EMBL" id="SKB53548.1"/>
    </source>
</evidence>
<evidence type="ECO:0000256" key="10">
    <source>
        <dbReference type="ARBA" id="ARBA00022840"/>
    </source>
</evidence>
<dbReference type="UniPathway" id="UPA00359">
    <property type="reaction ID" value="UER00482"/>
</dbReference>
<keyword evidence="6 13" id="KW-0441">Lipid A biosynthesis</keyword>
<comment type="similarity">
    <text evidence="13">Belongs to the LpxK family.</text>
</comment>
<evidence type="ECO:0000256" key="7">
    <source>
        <dbReference type="ARBA" id="ARBA00022679"/>
    </source>
</evidence>
<dbReference type="GO" id="GO:0009245">
    <property type="term" value="P:lipid A biosynthetic process"/>
    <property type="evidence" value="ECO:0007669"/>
    <property type="project" value="UniProtKB-UniRule"/>
</dbReference>
<evidence type="ECO:0000256" key="5">
    <source>
        <dbReference type="ARBA" id="ARBA00022516"/>
    </source>
</evidence>
<dbReference type="GO" id="GO:0005886">
    <property type="term" value="C:plasma membrane"/>
    <property type="evidence" value="ECO:0007669"/>
    <property type="project" value="TreeGrafter"/>
</dbReference>
<evidence type="ECO:0000256" key="3">
    <source>
        <dbReference type="ARBA" id="ARBA00012071"/>
    </source>
</evidence>
<evidence type="ECO:0000256" key="2">
    <source>
        <dbReference type="ARBA" id="ARBA00004870"/>
    </source>
</evidence>
<dbReference type="EC" id="2.7.1.130" evidence="3 13"/>
<evidence type="ECO:0000256" key="9">
    <source>
        <dbReference type="ARBA" id="ARBA00022777"/>
    </source>
</evidence>
<dbReference type="GO" id="GO:0009244">
    <property type="term" value="P:lipopolysaccharide core region biosynthetic process"/>
    <property type="evidence" value="ECO:0007669"/>
    <property type="project" value="TreeGrafter"/>
</dbReference>
<evidence type="ECO:0000313" key="15">
    <source>
        <dbReference type="Proteomes" id="UP000189981"/>
    </source>
</evidence>
<dbReference type="PANTHER" id="PTHR42724">
    <property type="entry name" value="TETRAACYLDISACCHARIDE 4'-KINASE"/>
    <property type="match status" value="1"/>
</dbReference>
<keyword evidence="8 13" id="KW-0547">Nucleotide-binding</keyword>
<dbReference type="HAMAP" id="MF_00409">
    <property type="entry name" value="LpxK"/>
    <property type="match status" value="1"/>
</dbReference>
<dbReference type="Pfam" id="PF02606">
    <property type="entry name" value="LpxK"/>
    <property type="match status" value="1"/>
</dbReference>
<organism evidence="14 15">
    <name type="scientific">Daejeonella lutea</name>
    <dbReference type="NCBI Taxonomy" id="572036"/>
    <lineage>
        <taxon>Bacteria</taxon>
        <taxon>Pseudomonadati</taxon>
        <taxon>Bacteroidota</taxon>
        <taxon>Sphingobacteriia</taxon>
        <taxon>Sphingobacteriales</taxon>
        <taxon>Sphingobacteriaceae</taxon>
        <taxon>Daejeonella</taxon>
    </lineage>
</organism>
<dbReference type="GO" id="GO:0009029">
    <property type="term" value="F:lipid-A 4'-kinase activity"/>
    <property type="evidence" value="ECO:0007669"/>
    <property type="project" value="UniProtKB-UniRule"/>
</dbReference>